<dbReference type="GO" id="GO:0004867">
    <property type="term" value="F:serine-type endopeptidase inhibitor activity"/>
    <property type="evidence" value="ECO:0007669"/>
    <property type="project" value="UniProtKB-KW"/>
</dbReference>
<evidence type="ECO:0000256" key="7">
    <source>
        <dbReference type="ARBA" id="ARBA00023157"/>
    </source>
</evidence>
<accession>A0A2T0LTT1</accession>
<keyword evidence="6 8" id="KW-0722">Serine protease inhibitor</keyword>
<dbReference type="InterPro" id="IPR000691">
    <property type="entry name" value="Prot_inh_I16_SSI"/>
</dbReference>
<evidence type="ECO:0000313" key="11">
    <source>
        <dbReference type="Proteomes" id="UP000238362"/>
    </source>
</evidence>
<keyword evidence="11" id="KW-1185">Reference proteome</keyword>
<proteinExistence type="inferred from homology"/>
<keyword evidence="5 8" id="KW-0646">Protease inhibitor</keyword>
<reference evidence="10 11" key="1">
    <citation type="submission" date="2018-03" db="EMBL/GenBank/DDBJ databases">
        <title>Genomic Encyclopedia of Type Strains, Phase III (KMG-III): the genomes of soil and plant-associated and newly described type strains.</title>
        <authorList>
            <person name="Whitman W."/>
        </authorList>
    </citation>
    <scope>NUCLEOTIDE SEQUENCE [LARGE SCALE GENOMIC DNA]</scope>
    <source>
        <strain evidence="10 11">CGMCC 4.7125</strain>
    </source>
</reference>
<evidence type="ECO:0000256" key="1">
    <source>
        <dbReference type="ARBA" id="ARBA00004613"/>
    </source>
</evidence>
<gene>
    <name evidence="10" type="ORF">B0I33_106212</name>
</gene>
<feature type="domain" description="Subtilisin inhibitor" evidence="9">
    <location>
        <begin position="27"/>
        <end position="109"/>
    </location>
</feature>
<evidence type="ECO:0000256" key="2">
    <source>
        <dbReference type="ARBA" id="ARBA00010472"/>
    </source>
</evidence>
<dbReference type="Proteomes" id="UP000238362">
    <property type="component" value="Unassembled WGS sequence"/>
</dbReference>
<dbReference type="EMBL" id="PVNH01000006">
    <property type="protein sequence ID" value="PRX47113.1"/>
    <property type="molecule type" value="Genomic_DNA"/>
</dbReference>
<sequence>MFAESLAACAATLLCASGPAVSPSPDSVLHLTMTPPNGATRAAVLVCDPAAGTHPKPYEACSAIERADGELADLPRRNQACPMIYSPVVAEAHGWWRGERVDFRASYSNACVADAESSGLFGF</sequence>
<dbReference type="InterPro" id="IPR036819">
    <property type="entry name" value="Subtilisin_inhibitor-like_sf"/>
</dbReference>
<dbReference type="InterPro" id="IPR023549">
    <property type="entry name" value="Subtilisin_inhibitor"/>
</dbReference>
<keyword evidence="4" id="KW-0964">Secreted</keyword>
<organism evidence="10 11">
    <name type="scientific">Prauserella shujinwangii</name>
    <dbReference type="NCBI Taxonomy" id="1453103"/>
    <lineage>
        <taxon>Bacteria</taxon>
        <taxon>Bacillati</taxon>
        <taxon>Actinomycetota</taxon>
        <taxon>Actinomycetes</taxon>
        <taxon>Pseudonocardiales</taxon>
        <taxon>Pseudonocardiaceae</taxon>
        <taxon>Prauserella</taxon>
    </lineage>
</organism>
<protein>
    <submittedName>
        <fullName evidence="10">Subtilisin inhibitor-like</fullName>
    </submittedName>
</protein>
<comment type="subcellular location">
    <subcellularLocation>
        <location evidence="1">Secreted</location>
    </subcellularLocation>
</comment>
<evidence type="ECO:0000256" key="8">
    <source>
        <dbReference type="RuleBase" id="RU003471"/>
    </source>
</evidence>
<dbReference type="PRINTS" id="PR00294">
    <property type="entry name" value="SSBTLNINHBTR"/>
</dbReference>
<dbReference type="Gene3D" id="3.30.350.10">
    <property type="entry name" value="Subtilisin inhibitor-like"/>
    <property type="match status" value="1"/>
</dbReference>
<evidence type="ECO:0000256" key="3">
    <source>
        <dbReference type="ARBA" id="ARBA00011738"/>
    </source>
</evidence>
<evidence type="ECO:0000259" key="9">
    <source>
        <dbReference type="Pfam" id="PF00720"/>
    </source>
</evidence>
<evidence type="ECO:0000313" key="10">
    <source>
        <dbReference type="EMBL" id="PRX47113.1"/>
    </source>
</evidence>
<comment type="similarity">
    <text evidence="2 8">Belongs to the protease inhibitor I16 (SSI) family.</text>
</comment>
<dbReference type="GO" id="GO:0005576">
    <property type="term" value="C:extracellular region"/>
    <property type="evidence" value="ECO:0007669"/>
    <property type="project" value="UniProtKB-SubCell"/>
</dbReference>
<evidence type="ECO:0000256" key="5">
    <source>
        <dbReference type="ARBA" id="ARBA00022690"/>
    </source>
</evidence>
<keyword evidence="7" id="KW-1015">Disulfide bond</keyword>
<name>A0A2T0LTT1_9PSEU</name>
<comment type="subunit">
    <text evidence="3">Homodimer.</text>
</comment>
<evidence type="ECO:0000256" key="4">
    <source>
        <dbReference type="ARBA" id="ARBA00022525"/>
    </source>
</evidence>
<comment type="caution">
    <text evidence="10">The sequence shown here is derived from an EMBL/GenBank/DDBJ whole genome shotgun (WGS) entry which is preliminary data.</text>
</comment>
<dbReference type="Pfam" id="PF00720">
    <property type="entry name" value="SSI"/>
    <property type="match status" value="1"/>
</dbReference>
<evidence type="ECO:0000256" key="6">
    <source>
        <dbReference type="ARBA" id="ARBA00022900"/>
    </source>
</evidence>
<dbReference type="AlphaFoldDB" id="A0A2T0LTT1"/>
<dbReference type="SUPFAM" id="SSF55399">
    <property type="entry name" value="Subtilisin inhibitor"/>
    <property type="match status" value="1"/>
</dbReference>